<dbReference type="InterPro" id="IPR017853">
    <property type="entry name" value="GH"/>
</dbReference>
<dbReference type="InterPro" id="IPR013785">
    <property type="entry name" value="Aldolase_TIM"/>
</dbReference>
<evidence type="ECO:0000256" key="2">
    <source>
        <dbReference type="ARBA" id="ARBA00009743"/>
    </source>
</evidence>
<dbReference type="Pfam" id="PF16499">
    <property type="entry name" value="Melibiase_2"/>
    <property type="match status" value="1"/>
</dbReference>
<dbReference type="GO" id="GO:0005975">
    <property type="term" value="P:carbohydrate metabolic process"/>
    <property type="evidence" value="ECO:0007669"/>
    <property type="project" value="InterPro"/>
</dbReference>
<dbReference type="Pfam" id="PF17801">
    <property type="entry name" value="Melibiase_C"/>
    <property type="match status" value="1"/>
</dbReference>
<dbReference type="EMBL" id="CM029039">
    <property type="protein sequence ID" value="KAG2642526.1"/>
    <property type="molecule type" value="Genomic_DNA"/>
</dbReference>
<evidence type="ECO:0000256" key="3">
    <source>
        <dbReference type="ARBA" id="ARBA00012755"/>
    </source>
</evidence>
<comment type="catalytic activity">
    <reaction evidence="1">
        <text>Hydrolysis of terminal, non-reducing alpha-D-galactose residues in alpha-D-galactosides, including galactose oligosaccharides, galactomannans and galactolipids.</text>
        <dbReference type="EC" id="3.2.1.22"/>
    </reaction>
</comment>
<dbReference type="Gene3D" id="3.20.20.70">
    <property type="entry name" value="Aldolase class I"/>
    <property type="match status" value="1"/>
</dbReference>
<dbReference type="InterPro" id="IPR013780">
    <property type="entry name" value="Glyco_hydro_b"/>
</dbReference>
<proteinExistence type="inferred from homology"/>
<evidence type="ECO:0000256" key="4">
    <source>
        <dbReference type="ARBA" id="ARBA00022729"/>
    </source>
</evidence>
<dbReference type="PANTHER" id="PTHR11452:SF71">
    <property type="entry name" value="ALPHA-GALACTOSIDASE"/>
    <property type="match status" value="1"/>
</dbReference>
<gene>
    <name evidence="9" type="ORF">PVAP13_2KG091300</name>
</gene>
<dbReference type="EC" id="3.2.1.22" evidence="3"/>
<keyword evidence="10" id="KW-1185">Reference proteome</keyword>
<reference evidence="9" key="1">
    <citation type="submission" date="2020-05" db="EMBL/GenBank/DDBJ databases">
        <title>WGS assembly of Panicum virgatum.</title>
        <authorList>
            <person name="Lovell J.T."/>
            <person name="Jenkins J."/>
            <person name="Shu S."/>
            <person name="Juenger T.E."/>
            <person name="Schmutz J."/>
        </authorList>
    </citation>
    <scope>NUCLEOTIDE SEQUENCE</scope>
    <source>
        <strain evidence="9">AP13</strain>
    </source>
</reference>
<name>A0A8T0W9F0_PANVG</name>
<dbReference type="AlphaFoldDB" id="A0A8T0W9F0"/>
<keyword evidence="6" id="KW-1015">Disulfide bond</keyword>
<evidence type="ECO:0000259" key="8">
    <source>
        <dbReference type="Pfam" id="PF17801"/>
    </source>
</evidence>
<dbReference type="FunFam" id="2.60.40.1180:FF:000008">
    <property type="entry name" value="Alpha-galactosidase"/>
    <property type="match status" value="1"/>
</dbReference>
<comment type="similarity">
    <text evidence="2">Belongs to the glycosyl hydrolase 27 family.</text>
</comment>
<dbReference type="InterPro" id="IPR002241">
    <property type="entry name" value="Glyco_hydro_27"/>
</dbReference>
<evidence type="ECO:0000256" key="5">
    <source>
        <dbReference type="ARBA" id="ARBA00022801"/>
    </source>
</evidence>
<keyword evidence="7" id="KW-0326">Glycosidase</keyword>
<dbReference type="Proteomes" id="UP000823388">
    <property type="component" value="Chromosome 2K"/>
</dbReference>
<evidence type="ECO:0000256" key="7">
    <source>
        <dbReference type="ARBA" id="ARBA00023295"/>
    </source>
</evidence>
<organism evidence="9 10">
    <name type="scientific">Panicum virgatum</name>
    <name type="common">Blackwell switchgrass</name>
    <dbReference type="NCBI Taxonomy" id="38727"/>
    <lineage>
        <taxon>Eukaryota</taxon>
        <taxon>Viridiplantae</taxon>
        <taxon>Streptophyta</taxon>
        <taxon>Embryophyta</taxon>
        <taxon>Tracheophyta</taxon>
        <taxon>Spermatophyta</taxon>
        <taxon>Magnoliopsida</taxon>
        <taxon>Liliopsida</taxon>
        <taxon>Poales</taxon>
        <taxon>Poaceae</taxon>
        <taxon>PACMAD clade</taxon>
        <taxon>Panicoideae</taxon>
        <taxon>Panicodae</taxon>
        <taxon>Paniceae</taxon>
        <taxon>Panicinae</taxon>
        <taxon>Panicum</taxon>
        <taxon>Panicum sect. Hiantes</taxon>
    </lineage>
</organism>
<dbReference type="SUPFAM" id="SSF51445">
    <property type="entry name" value="(Trans)glycosidases"/>
    <property type="match status" value="1"/>
</dbReference>
<sequence length="147" mass="15998">MLEVGNGGMTTEEYRSHFSIWALAKAPLLIGCDIRSMSNDTKEILSNQNVIAVNQDKLGVQGHKVQQDGDEEVWAGPLSGGRVAVVRWNRGSAEASITANWSSIGLNASTVVDAHNLWTNEVTSYVQGELKETVDTHACKIYVLTPK</sequence>
<dbReference type="InterPro" id="IPR041233">
    <property type="entry name" value="Melibiase_C"/>
</dbReference>
<evidence type="ECO:0000313" key="10">
    <source>
        <dbReference type="Proteomes" id="UP000823388"/>
    </source>
</evidence>
<dbReference type="PANTHER" id="PTHR11452">
    <property type="entry name" value="ALPHA-GALACTOSIDASE/ALPHA-N-ACETYLGALACTOSAMINIDASE"/>
    <property type="match status" value="1"/>
</dbReference>
<dbReference type="Gene3D" id="2.60.40.1180">
    <property type="entry name" value="Golgi alpha-mannosidase II"/>
    <property type="match status" value="1"/>
</dbReference>
<evidence type="ECO:0000256" key="6">
    <source>
        <dbReference type="ARBA" id="ARBA00023157"/>
    </source>
</evidence>
<evidence type="ECO:0000313" key="9">
    <source>
        <dbReference type="EMBL" id="KAG2642526.1"/>
    </source>
</evidence>
<feature type="domain" description="Alpha galactosidase C-terminal" evidence="8">
    <location>
        <begin position="68"/>
        <end position="144"/>
    </location>
</feature>
<keyword evidence="4" id="KW-0732">Signal</keyword>
<evidence type="ECO:0000256" key="1">
    <source>
        <dbReference type="ARBA" id="ARBA00001255"/>
    </source>
</evidence>
<dbReference type="GO" id="GO:0009505">
    <property type="term" value="C:plant-type cell wall"/>
    <property type="evidence" value="ECO:0007669"/>
    <property type="project" value="TreeGrafter"/>
</dbReference>
<dbReference type="SUPFAM" id="SSF51011">
    <property type="entry name" value="Glycosyl hydrolase domain"/>
    <property type="match status" value="1"/>
</dbReference>
<protein>
    <recommendedName>
        <fullName evidence="3">alpha-galactosidase</fullName>
        <ecNumber evidence="3">3.2.1.22</ecNumber>
    </recommendedName>
</protein>
<comment type="caution">
    <text evidence="9">The sequence shown here is derived from an EMBL/GenBank/DDBJ whole genome shotgun (WGS) entry which is preliminary data.</text>
</comment>
<dbReference type="GO" id="GO:0004557">
    <property type="term" value="F:alpha-galactosidase activity"/>
    <property type="evidence" value="ECO:0007669"/>
    <property type="project" value="UniProtKB-EC"/>
</dbReference>
<keyword evidence="5" id="KW-0378">Hydrolase</keyword>
<accession>A0A8T0W9F0</accession>